<keyword evidence="7 17" id="KW-0732">Signal</keyword>
<dbReference type="InterPro" id="IPR011662">
    <property type="entry name" value="Secretin/TonB_short_N"/>
</dbReference>
<dbReference type="CDD" id="cd01347">
    <property type="entry name" value="ligand_gated_channel"/>
    <property type="match status" value="1"/>
</dbReference>
<dbReference type="RefSeq" id="WP_094983466.1">
    <property type="nucleotide sequence ID" value="NZ_NHNI01000001.1"/>
</dbReference>
<dbReference type="PANTHER" id="PTHR32552">
    <property type="entry name" value="FERRICHROME IRON RECEPTOR-RELATED"/>
    <property type="match status" value="1"/>
</dbReference>
<sequence>MPQFSFIHFSLTPLTRILRATALGVGLGLACGSTAVAQVSPSEPTSVQKSYHIPAGTLSQSLNHFASEAGITLSFTPELVEGKQAQELNGSFAPYSGLQKLLQGSGLETVIKSDGSFSLKLAVPVAQLKTVKVTAAAESDTSYSYATKTASIVRGAESLKEIPQSVTVVTRKLIEDQNLTMMSDALAKAPGIVATTDGMGNPEFRSRGFVIDNYQVDSLGTSYTSTYRPDFDLAIYDRVEILRGADGLFSAAGEPGGTINLARKRPTDYLSSSVSLAYGSWDNARIEGDIGGAIAFDGKLRGRVVGVWQDREFFYRPADEQKQVIYGILEFDLTDSTTISGGASDQKVEGVTWMKGLPTFDDSSQLGLPRKVALNLDWATRDTTVKETFLTIDHEFNDNWSAKLSGMKQRYDFDYIQLSLQGPVDKATGLFGELGAFSEDDGNHSEGVDLSITGRFQAWGYLHKLVAGIDSRSSHGKEMRNNFEVDFPNGEVGIDDFPGLELPAPTVGGYNHGWPAWGAEQKGGYARLNLQVSDSAHVILGGRYANYRDYSSYELFDGAGNLIASEKNGWREDGIFTPYAAFTYDLTPAWTTYVSFTEVYKPQNSFAGPAEDPTKLDPITGRNYELGAKGSVLDGALNLSVALYSIERDGEAIQDMRYGEGSNFWLPLGEIVSEGVDLEVSGELAPGWEIFAGYTYNRNENEQSDVVYSELTPKHIFKLWSDYTLPGDLSQWTFGGGVTAKSEHANSGTYWVMTDAGWTQPPFEIKQGGYAVWDARVNYQMSDSWNLSLNLNNIFDENYYATLGRPSDGNWYGTPRNATITLRGQF</sequence>
<evidence type="ECO:0000256" key="16">
    <source>
        <dbReference type="RuleBase" id="RU003357"/>
    </source>
</evidence>
<dbReference type="InterPro" id="IPR039426">
    <property type="entry name" value="TonB-dep_rcpt-like"/>
</dbReference>
<dbReference type="AlphaFoldDB" id="A0A266Q6T4"/>
<evidence type="ECO:0000256" key="14">
    <source>
        <dbReference type="PROSITE-ProRule" id="PRU01360"/>
    </source>
</evidence>
<dbReference type="InterPro" id="IPR036942">
    <property type="entry name" value="Beta-barrel_TonB_sf"/>
</dbReference>
<dbReference type="InterPro" id="IPR037066">
    <property type="entry name" value="Plug_dom_sf"/>
</dbReference>
<feature type="chain" id="PRO_5013238398" evidence="17">
    <location>
        <begin position="38"/>
        <end position="826"/>
    </location>
</feature>
<evidence type="ECO:0000256" key="12">
    <source>
        <dbReference type="ARBA" id="ARBA00023170"/>
    </source>
</evidence>
<keyword evidence="5" id="KW-0410">Iron transport</keyword>
<keyword evidence="9" id="KW-0406">Ion transport</keyword>
<organism evidence="19 20">
    <name type="scientific">Cellvibrio mixtus</name>
    <dbReference type="NCBI Taxonomy" id="39650"/>
    <lineage>
        <taxon>Bacteria</taxon>
        <taxon>Pseudomonadati</taxon>
        <taxon>Pseudomonadota</taxon>
        <taxon>Gammaproteobacteria</taxon>
        <taxon>Cellvibrionales</taxon>
        <taxon>Cellvibrionaceae</taxon>
        <taxon>Cellvibrio</taxon>
    </lineage>
</organism>
<feature type="signal peptide" evidence="17">
    <location>
        <begin position="1"/>
        <end position="37"/>
    </location>
</feature>
<evidence type="ECO:0000256" key="1">
    <source>
        <dbReference type="ARBA" id="ARBA00004571"/>
    </source>
</evidence>
<evidence type="ECO:0000256" key="6">
    <source>
        <dbReference type="ARBA" id="ARBA00022692"/>
    </source>
</evidence>
<dbReference type="Pfam" id="PF00593">
    <property type="entry name" value="TonB_dep_Rec_b-barrel"/>
    <property type="match status" value="1"/>
</dbReference>
<keyword evidence="12 19" id="KW-0675">Receptor</keyword>
<evidence type="ECO:0000259" key="18">
    <source>
        <dbReference type="SMART" id="SM00965"/>
    </source>
</evidence>
<evidence type="ECO:0000256" key="8">
    <source>
        <dbReference type="ARBA" id="ARBA00023004"/>
    </source>
</evidence>
<dbReference type="InterPro" id="IPR010917">
    <property type="entry name" value="TonB_rcpt_CS"/>
</dbReference>
<evidence type="ECO:0000256" key="13">
    <source>
        <dbReference type="ARBA" id="ARBA00023237"/>
    </source>
</evidence>
<feature type="short sequence motif" description="TonB C-terminal box" evidence="15">
    <location>
        <begin position="809"/>
        <end position="826"/>
    </location>
</feature>
<dbReference type="Gene3D" id="2.40.170.20">
    <property type="entry name" value="TonB-dependent receptor, beta-barrel domain"/>
    <property type="match status" value="1"/>
</dbReference>
<dbReference type="InterPro" id="IPR010105">
    <property type="entry name" value="TonB_sidphr_rcpt"/>
</dbReference>
<dbReference type="NCBIfam" id="TIGR01783">
    <property type="entry name" value="TonB-siderophor"/>
    <property type="match status" value="1"/>
</dbReference>
<feature type="domain" description="Secretin/TonB short N-terminal" evidence="18">
    <location>
        <begin position="71"/>
        <end position="122"/>
    </location>
</feature>
<dbReference type="EMBL" id="NHNI01000001">
    <property type="protein sequence ID" value="OZY85594.1"/>
    <property type="molecule type" value="Genomic_DNA"/>
</dbReference>
<dbReference type="Proteomes" id="UP000216101">
    <property type="component" value="Unassembled WGS sequence"/>
</dbReference>
<dbReference type="GO" id="GO:0015344">
    <property type="term" value="F:siderophore uptake transmembrane transporter activity"/>
    <property type="evidence" value="ECO:0007669"/>
    <property type="project" value="TreeGrafter"/>
</dbReference>
<keyword evidence="13 14" id="KW-0998">Cell outer membrane</keyword>
<evidence type="ECO:0000256" key="10">
    <source>
        <dbReference type="ARBA" id="ARBA00023077"/>
    </source>
</evidence>
<keyword evidence="11 14" id="KW-0472">Membrane</keyword>
<dbReference type="SMART" id="SM00965">
    <property type="entry name" value="STN"/>
    <property type="match status" value="1"/>
</dbReference>
<reference evidence="20" key="1">
    <citation type="submission" date="2017-05" db="EMBL/GenBank/DDBJ databases">
        <authorList>
            <person name="Barney B.M."/>
        </authorList>
    </citation>
    <scope>NUCLEOTIDE SEQUENCE [LARGE SCALE GENOMIC DNA]</scope>
    <source>
        <strain evidence="20">PSBB022</strain>
    </source>
</reference>
<dbReference type="PROSITE" id="PS52016">
    <property type="entry name" value="TONB_DEPENDENT_REC_3"/>
    <property type="match status" value="1"/>
</dbReference>
<evidence type="ECO:0000256" key="9">
    <source>
        <dbReference type="ARBA" id="ARBA00023065"/>
    </source>
</evidence>
<name>A0A266Q6T4_9GAMM</name>
<evidence type="ECO:0000256" key="2">
    <source>
        <dbReference type="ARBA" id="ARBA00009810"/>
    </source>
</evidence>
<evidence type="ECO:0000256" key="7">
    <source>
        <dbReference type="ARBA" id="ARBA00022729"/>
    </source>
</evidence>
<evidence type="ECO:0000313" key="20">
    <source>
        <dbReference type="Proteomes" id="UP000216101"/>
    </source>
</evidence>
<dbReference type="GO" id="GO:0009279">
    <property type="term" value="C:cell outer membrane"/>
    <property type="evidence" value="ECO:0007669"/>
    <property type="project" value="UniProtKB-SubCell"/>
</dbReference>
<dbReference type="SUPFAM" id="SSF56935">
    <property type="entry name" value="Porins"/>
    <property type="match status" value="1"/>
</dbReference>
<dbReference type="PROSITE" id="PS01156">
    <property type="entry name" value="TONB_DEPENDENT_REC_2"/>
    <property type="match status" value="1"/>
</dbReference>
<dbReference type="PANTHER" id="PTHR32552:SF74">
    <property type="entry name" value="HYDROXAMATE SIDEROPHORE RECEPTOR FHUE"/>
    <property type="match status" value="1"/>
</dbReference>
<dbReference type="GO" id="GO:0038023">
    <property type="term" value="F:signaling receptor activity"/>
    <property type="evidence" value="ECO:0007669"/>
    <property type="project" value="InterPro"/>
</dbReference>
<dbReference type="Pfam" id="PF07715">
    <property type="entry name" value="Plug"/>
    <property type="match status" value="1"/>
</dbReference>
<evidence type="ECO:0000313" key="19">
    <source>
        <dbReference type="EMBL" id="OZY85594.1"/>
    </source>
</evidence>
<evidence type="ECO:0000256" key="15">
    <source>
        <dbReference type="PROSITE-ProRule" id="PRU10144"/>
    </source>
</evidence>
<evidence type="ECO:0000256" key="17">
    <source>
        <dbReference type="SAM" id="SignalP"/>
    </source>
</evidence>
<accession>A0A266Q6T4</accession>
<evidence type="ECO:0000256" key="4">
    <source>
        <dbReference type="ARBA" id="ARBA00022452"/>
    </source>
</evidence>
<evidence type="ECO:0000256" key="5">
    <source>
        <dbReference type="ARBA" id="ARBA00022496"/>
    </source>
</evidence>
<evidence type="ECO:0000256" key="11">
    <source>
        <dbReference type="ARBA" id="ARBA00023136"/>
    </source>
</evidence>
<keyword evidence="3 14" id="KW-0813">Transport</keyword>
<dbReference type="Gene3D" id="2.170.130.10">
    <property type="entry name" value="TonB-dependent receptor, plug domain"/>
    <property type="match status" value="1"/>
</dbReference>
<dbReference type="GO" id="GO:0015891">
    <property type="term" value="P:siderophore transport"/>
    <property type="evidence" value="ECO:0007669"/>
    <property type="project" value="InterPro"/>
</dbReference>
<protein>
    <submittedName>
        <fullName evidence="19">TonB-dependent siderophore receptor</fullName>
    </submittedName>
</protein>
<keyword evidence="10 16" id="KW-0798">TonB box</keyword>
<keyword evidence="6 14" id="KW-0812">Transmembrane</keyword>
<proteinExistence type="inferred from homology"/>
<comment type="similarity">
    <text evidence="2 14 16">Belongs to the TonB-dependent receptor family.</text>
</comment>
<evidence type="ECO:0000256" key="3">
    <source>
        <dbReference type="ARBA" id="ARBA00022448"/>
    </source>
</evidence>
<keyword evidence="4 14" id="KW-1134">Transmembrane beta strand</keyword>
<comment type="subcellular location">
    <subcellularLocation>
        <location evidence="1 14">Cell outer membrane</location>
        <topology evidence="1 14">Multi-pass membrane protein</topology>
    </subcellularLocation>
</comment>
<comment type="caution">
    <text evidence="19">The sequence shown here is derived from an EMBL/GenBank/DDBJ whole genome shotgun (WGS) entry which is preliminary data.</text>
</comment>
<dbReference type="InterPro" id="IPR000531">
    <property type="entry name" value="Beta-barrel_TonB"/>
</dbReference>
<dbReference type="InterPro" id="IPR012910">
    <property type="entry name" value="Plug_dom"/>
</dbReference>
<gene>
    <name evidence="19" type="ORF">CBP51_00645</name>
</gene>
<dbReference type="Gene3D" id="3.55.50.30">
    <property type="match status" value="1"/>
</dbReference>
<keyword evidence="8" id="KW-0408">Iron</keyword>
<keyword evidence="20" id="KW-1185">Reference proteome</keyword>